<gene>
    <name evidence="1" type="ORF">K505DRAFT_365880</name>
</gene>
<sequence length="123" mass="14674">MNVTTKTTIKEVRRESGYDEWQWAQFYAITGHKARLLFDFDKHPNWIKVPKKIKKSVKGDVAAYLEDQGIPLVSDQVLDWRMTHSMRARMRYASISKVRALRAANWARAWPRRFHRFDPIRDI</sequence>
<organism evidence="1 2">
    <name type="scientific">Melanomma pulvis-pyrius CBS 109.77</name>
    <dbReference type="NCBI Taxonomy" id="1314802"/>
    <lineage>
        <taxon>Eukaryota</taxon>
        <taxon>Fungi</taxon>
        <taxon>Dikarya</taxon>
        <taxon>Ascomycota</taxon>
        <taxon>Pezizomycotina</taxon>
        <taxon>Dothideomycetes</taxon>
        <taxon>Pleosporomycetidae</taxon>
        <taxon>Pleosporales</taxon>
        <taxon>Melanommataceae</taxon>
        <taxon>Melanomma</taxon>
    </lineage>
</organism>
<proteinExistence type="predicted"/>
<name>A0A6A6WZK7_9PLEO</name>
<dbReference type="AlphaFoldDB" id="A0A6A6WZK7"/>
<keyword evidence="2" id="KW-1185">Reference proteome</keyword>
<dbReference type="EMBL" id="MU002160">
    <property type="protein sequence ID" value="KAF2789127.1"/>
    <property type="molecule type" value="Genomic_DNA"/>
</dbReference>
<dbReference type="OrthoDB" id="3799196at2759"/>
<evidence type="ECO:0000313" key="1">
    <source>
        <dbReference type="EMBL" id="KAF2789127.1"/>
    </source>
</evidence>
<accession>A0A6A6WZK7</accession>
<evidence type="ECO:0000313" key="2">
    <source>
        <dbReference type="Proteomes" id="UP000799757"/>
    </source>
</evidence>
<dbReference type="Proteomes" id="UP000799757">
    <property type="component" value="Unassembled WGS sequence"/>
</dbReference>
<protein>
    <submittedName>
        <fullName evidence="1">Uncharacterized protein</fullName>
    </submittedName>
</protein>
<reference evidence="1" key="1">
    <citation type="journal article" date="2020" name="Stud. Mycol.">
        <title>101 Dothideomycetes genomes: a test case for predicting lifestyles and emergence of pathogens.</title>
        <authorList>
            <person name="Haridas S."/>
            <person name="Albert R."/>
            <person name="Binder M."/>
            <person name="Bloem J."/>
            <person name="Labutti K."/>
            <person name="Salamov A."/>
            <person name="Andreopoulos B."/>
            <person name="Baker S."/>
            <person name="Barry K."/>
            <person name="Bills G."/>
            <person name="Bluhm B."/>
            <person name="Cannon C."/>
            <person name="Castanera R."/>
            <person name="Culley D."/>
            <person name="Daum C."/>
            <person name="Ezra D."/>
            <person name="Gonzalez J."/>
            <person name="Henrissat B."/>
            <person name="Kuo A."/>
            <person name="Liang C."/>
            <person name="Lipzen A."/>
            <person name="Lutzoni F."/>
            <person name="Magnuson J."/>
            <person name="Mondo S."/>
            <person name="Nolan M."/>
            <person name="Ohm R."/>
            <person name="Pangilinan J."/>
            <person name="Park H.-J."/>
            <person name="Ramirez L."/>
            <person name="Alfaro M."/>
            <person name="Sun H."/>
            <person name="Tritt A."/>
            <person name="Yoshinaga Y."/>
            <person name="Zwiers L.-H."/>
            <person name="Turgeon B."/>
            <person name="Goodwin S."/>
            <person name="Spatafora J."/>
            <person name="Crous P."/>
            <person name="Grigoriev I."/>
        </authorList>
    </citation>
    <scope>NUCLEOTIDE SEQUENCE</scope>
    <source>
        <strain evidence="1">CBS 109.77</strain>
    </source>
</reference>